<organism evidence="2 3">
    <name type="scientific">Platanthera zijinensis</name>
    <dbReference type="NCBI Taxonomy" id="2320716"/>
    <lineage>
        <taxon>Eukaryota</taxon>
        <taxon>Viridiplantae</taxon>
        <taxon>Streptophyta</taxon>
        <taxon>Embryophyta</taxon>
        <taxon>Tracheophyta</taxon>
        <taxon>Spermatophyta</taxon>
        <taxon>Magnoliopsida</taxon>
        <taxon>Liliopsida</taxon>
        <taxon>Asparagales</taxon>
        <taxon>Orchidaceae</taxon>
        <taxon>Orchidoideae</taxon>
        <taxon>Orchideae</taxon>
        <taxon>Orchidinae</taxon>
        <taxon>Platanthera</taxon>
    </lineage>
</organism>
<protein>
    <submittedName>
        <fullName evidence="2">Uncharacterized protein</fullName>
    </submittedName>
</protein>
<evidence type="ECO:0000256" key="1">
    <source>
        <dbReference type="SAM" id="MobiDB-lite"/>
    </source>
</evidence>
<feature type="region of interest" description="Disordered" evidence="1">
    <location>
        <begin position="1"/>
        <end position="24"/>
    </location>
</feature>
<gene>
    <name evidence="2" type="ORF">KSP39_PZI001022</name>
</gene>
<name>A0AAP0GFR6_9ASPA</name>
<evidence type="ECO:0000313" key="2">
    <source>
        <dbReference type="EMBL" id="KAK8957212.1"/>
    </source>
</evidence>
<keyword evidence="3" id="KW-1185">Reference proteome</keyword>
<feature type="compositionally biased region" description="Acidic residues" evidence="1">
    <location>
        <begin position="1"/>
        <end position="12"/>
    </location>
</feature>
<evidence type="ECO:0000313" key="3">
    <source>
        <dbReference type="Proteomes" id="UP001418222"/>
    </source>
</evidence>
<dbReference type="EMBL" id="JBBWWQ010000001">
    <property type="protein sequence ID" value="KAK8957212.1"/>
    <property type="molecule type" value="Genomic_DNA"/>
</dbReference>
<sequence>MLSPEDREEVDVGGERRGQTIPTFLSDPHFSFFLSTSSIQDTGRKHGPGHGSRANRSYLLFLDGLLHLGRRSTPLLRLECHLRRYLPARI</sequence>
<comment type="caution">
    <text evidence="2">The sequence shown here is derived from an EMBL/GenBank/DDBJ whole genome shotgun (WGS) entry which is preliminary data.</text>
</comment>
<dbReference type="Proteomes" id="UP001418222">
    <property type="component" value="Unassembled WGS sequence"/>
</dbReference>
<accession>A0AAP0GFR6</accession>
<dbReference type="AlphaFoldDB" id="A0AAP0GFR6"/>
<reference evidence="2 3" key="1">
    <citation type="journal article" date="2022" name="Nat. Plants">
        <title>Genomes of leafy and leafless Platanthera orchids illuminate the evolution of mycoheterotrophy.</title>
        <authorList>
            <person name="Li M.H."/>
            <person name="Liu K.W."/>
            <person name="Li Z."/>
            <person name="Lu H.C."/>
            <person name="Ye Q.L."/>
            <person name="Zhang D."/>
            <person name="Wang J.Y."/>
            <person name="Li Y.F."/>
            <person name="Zhong Z.M."/>
            <person name="Liu X."/>
            <person name="Yu X."/>
            <person name="Liu D.K."/>
            <person name="Tu X.D."/>
            <person name="Liu B."/>
            <person name="Hao Y."/>
            <person name="Liao X.Y."/>
            <person name="Jiang Y.T."/>
            <person name="Sun W.H."/>
            <person name="Chen J."/>
            <person name="Chen Y.Q."/>
            <person name="Ai Y."/>
            <person name="Zhai J.W."/>
            <person name="Wu S.S."/>
            <person name="Zhou Z."/>
            <person name="Hsiao Y.Y."/>
            <person name="Wu W.L."/>
            <person name="Chen Y.Y."/>
            <person name="Lin Y.F."/>
            <person name="Hsu J.L."/>
            <person name="Li C.Y."/>
            <person name="Wang Z.W."/>
            <person name="Zhao X."/>
            <person name="Zhong W.Y."/>
            <person name="Ma X.K."/>
            <person name="Ma L."/>
            <person name="Huang J."/>
            <person name="Chen G.Z."/>
            <person name="Huang M.Z."/>
            <person name="Huang L."/>
            <person name="Peng D.H."/>
            <person name="Luo Y.B."/>
            <person name="Zou S.Q."/>
            <person name="Chen S.P."/>
            <person name="Lan S."/>
            <person name="Tsai W.C."/>
            <person name="Van de Peer Y."/>
            <person name="Liu Z.J."/>
        </authorList>
    </citation>
    <scope>NUCLEOTIDE SEQUENCE [LARGE SCALE GENOMIC DNA]</scope>
    <source>
        <strain evidence="2">Lor287</strain>
    </source>
</reference>
<proteinExistence type="predicted"/>